<dbReference type="EMBL" id="CABITT030000008">
    <property type="protein sequence ID" value="VVB14102.1"/>
    <property type="molecule type" value="Genomic_DNA"/>
</dbReference>
<dbReference type="AlphaFoldDB" id="A0A565CKK0"/>
<comment type="caution">
    <text evidence="3">The sequence shown here is derived from an EMBL/GenBank/DDBJ whole genome shotgun (WGS) entry which is preliminary data.</text>
</comment>
<evidence type="ECO:0000313" key="4">
    <source>
        <dbReference type="Proteomes" id="UP000489600"/>
    </source>
</evidence>
<keyword evidence="1" id="KW-0378">Hydrolase</keyword>
<evidence type="ECO:0000259" key="2">
    <source>
        <dbReference type="Pfam" id="PF01764"/>
    </source>
</evidence>
<name>A0A565CKK0_9BRAS</name>
<accession>A0A565CKK0</accession>
<dbReference type="SUPFAM" id="SSF53474">
    <property type="entry name" value="alpha/beta-Hydrolases"/>
    <property type="match status" value="1"/>
</dbReference>
<feature type="domain" description="Fungal lipase-type" evidence="2">
    <location>
        <begin position="92"/>
        <end position="134"/>
    </location>
</feature>
<dbReference type="InterPro" id="IPR002921">
    <property type="entry name" value="Fungal_lipase-type"/>
</dbReference>
<sequence length="303" mass="33951">MNRVGPESQAKSWWEFFNFTLLETLIDESDSSIFGAIFEYKSSDEELSNLGVSPRYVIAFRGTILKSKTWFRDVALDLRCVFDNLHHGTRFVHAMEAIHTVVAKHGQRSVWLAGHSLGAGLALLAGKTMSKLGFFLETYVFNPPISSLPLEKLLNHKLLNDGTRIAGSVLKAGVARIFKDLKVQQDDLAMNIAPWIPHLYVNPADPICSEYIGYFKNKSFMSKMGWSEMERIATKNPLRSLFMVGKVGTSSLSYLSTEPLHLLSSANMTVNKSGSYNSMVAHGLHQWWDPSFNGECVSYNFNA</sequence>
<reference evidence="3" key="1">
    <citation type="submission" date="2019-07" db="EMBL/GenBank/DDBJ databases">
        <authorList>
            <person name="Dittberner H."/>
        </authorList>
    </citation>
    <scope>NUCLEOTIDE SEQUENCE [LARGE SCALE GENOMIC DNA]</scope>
</reference>
<protein>
    <recommendedName>
        <fullName evidence="2">Fungal lipase-type domain-containing protein</fullName>
    </recommendedName>
</protein>
<evidence type="ECO:0000313" key="3">
    <source>
        <dbReference type="EMBL" id="VVB14102.1"/>
    </source>
</evidence>
<evidence type="ECO:0000256" key="1">
    <source>
        <dbReference type="ARBA" id="ARBA00022801"/>
    </source>
</evidence>
<dbReference type="InterPro" id="IPR029058">
    <property type="entry name" value="AB_hydrolase_fold"/>
</dbReference>
<dbReference type="Gene3D" id="3.40.50.1820">
    <property type="entry name" value="alpha/beta hydrolase"/>
    <property type="match status" value="1"/>
</dbReference>
<dbReference type="PANTHER" id="PTHR31479:SF14">
    <property type="entry name" value="GB|AAD29063.1"/>
    <property type="match status" value="1"/>
</dbReference>
<gene>
    <name evidence="3" type="ORF">ANE_LOCUS24546</name>
</gene>
<organism evidence="3 4">
    <name type="scientific">Arabis nemorensis</name>
    <dbReference type="NCBI Taxonomy" id="586526"/>
    <lineage>
        <taxon>Eukaryota</taxon>
        <taxon>Viridiplantae</taxon>
        <taxon>Streptophyta</taxon>
        <taxon>Embryophyta</taxon>
        <taxon>Tracheophyta</taxon>
        <taxon>Spermatophyta</taxon>
        <taxon>Magnoliopsida</taxon>
        <taxon>eudicotyledons</taxon>
        <taxon>Gunneridae</taxon>
        <taxon>Pentapetalae</taxon>
        <taxon>rosids</taxon>
        <taxon>malvids</taxon>
        <taxon>Brassicales</taxon>
        <taxon>Brassicaceae</taxon>
        <taxon>Arabideae</taxon>
        <taxon>Arabis</taxon>
    </lineage>
</organism>
<dbReference type="GO" id="GO:0006629">
    <property type="term" value="P:lipid metabolic process"/>
    <property type="evidence" value="ECO:0007669"/>
    <property type="project" value="InterPro"/>
</dbReference>
<keyword evidence="4" id="KW-1185">Reference proteome</keyword>
<proteinExistence type="predicted"/>
<dbReference type="Pfam" id="PF01764">
    <property type="entry name" value="Lipase_3"/>
    <property type="match status" value="1"/>
</dbReference>
<dbReference type="GO" id="GO:0016787">
    <property type="term" value="F:hydrolase activity"/>
    <property type="evidence" value="ECO:0007669"/>
    <property type="project" value="UniProtKB-KW"/>
</dbReference>
<dbReference type="OrthoDB" id="58570at2759"/>
<dbReference type="PANTHER" id="PTHR31479">
    <property type="entry name" value="ALPHA/BETA-HYDROLASES SUPERFAMILY PROTEIN"/>
    <property type="match status" value="1"/>
</dbReference>
<dbReference type="Proteomes" id="UP000489600">
    <property type="component" value="Unassembled WGS sequence"/>
</dbReference>